<dbReference type="NCBIfam" id="TIGR01557">
    <property type="entry name" value="myb_SHAQKYF"/>
    <property type="match status" value="1"/>
</dbReference>
<dbReference type="CDD" id="cd00167">
    <property type="entry name" value="SANT"/>
    <property type="match status" value="1"/>
</dbReference>
<feature type="compositionally biased region" description="Basic and acidic residues" evidence="6">
    <location>
        <begin position="135"/>
        <end position="144"/>
    </location>
</feature>
<keyword evidence="2" id="KW-0805">Transcription regulation</keyword>
<dbReference type="InterPro" id="IPR017884">
    <property type="entry name" value="SANT_dom"/>
</dbReference>
<gene>
    <name evidence="10" type="ORF">CDCA_CDCA04G1416</name>
</gene>
<feature type="region of interest" description="Disordered" evidence="6">
    <location>
        <begin position="111"/>
        <end position="185"/>
    </location>
</feature>
<evidence type="ECO:0000313" key="10">
    <source>
        <dbReference type="EMBL" id="KAK4535391.1"/>
    </source>
</evidence>
<feature type="compositionally biased region" description="Polar residues" evidence="6">
    <location>
        <begin position="478"/>
        <end position="493"/>
    </location>
</feature>
<feature type="compositionally biased region" description="Low complexity" evidence="6">
    <location>
        <begin position="22"/>
        <end position="37"/>
    </location>
</feature>
<dbReference type="EMBL" id="JANCYW010000004">
    <property type="protein sequence ID" value="KAK4535391.1"/>
    <property type="molecule type" value="Genomic_DNA"/>
</dbReference>
<name>A0AAV9ITJ7_CYACA</name>
<evidence type="ECO:0000259" key="9">
    <source>
        <dbReference type="PROSITE" id="PS51294"/>
    </source>
</evidence>
<dbReference type="PANTHER" id="PTHR12802:SF155">
    <property type="entry name" value="DEUBIQUITINASE MYSM1"/>
    <property type="match status" value="1"/>
</dbReference>
<organism evidence="10 11">
    <name type="scientific">Cyanidium caldarium</name>
    <name type="common">Red alga</name>
    <dbReference type="NCBI Taxonomy" id="2771"/>
    <lineage>
        <taxon>Eukaryota</taxon>
        <taxon>Rhodophyta</taxon>
        <taxon>Bangiophyceae</taxon>
        <taxon>Cyanidiales</taxon>
        <taxon>Cyanidiaceae</taxon>
        <taxon>Cyanidium</taxon>
    </lineage>
</organism>
<feature type="domain" description="SANT" evidence="8">
    <location>
        <begin position="58"/>
        <end position="109"/>
    </location>
</feature>
<dbReference type="GO" id="GO:0003677">
    <property type="term" value="F:DNA binding"/>
    <property type="evidence" value="ECO:0007669"/>
    <property type="project" value="UniProtKB-KW"/>
</dbReference>
<feature type="region of interest" description="Disordered" evidence="6">
    <location>
        <begin position="212"/>
        <end position="293"/>
    </location>
</feature>
<evidence type="ECO:0000256" key="4">
    <source>
        <dbReference type="ARBA" id="ARBA00023163"/>
    </source>
</evidence>
<dbReference type="PANTHER" id="PTHR12802">
    <property type="entry name" value="SWI/SNF COMPLEX-RELATED"/>
    <property type="match status" value="1"/>
</dbReference>
<dbReference type="Pfam" id="PF00249">
    <property type="entry name" value="Myb_DNA-binding"/>
    <property type="match status" value="1"/>
</dbReference>
<dbReference type="Gene3D" id="1.10.10.60">
    <property type="entry name" value="Homeodomain-like"/>
    <property type="match status" value="1"/>
</dbReference>
<dbReference type="GO" id="GO:0005634">
    <property type="term" value="C:nucleus"/>
    <property type="evidence" value="ECO:0007669"/>
    <property type="project" value="UniProtKB-SubCell"/>
</dbReference>
<keyword evidence="5" id="KW-0539">Nucleus</keyword>
<comment type="subcellular location">
    <subcellularLocation>
        <location evidence="1">Nucleus</location>
    </subcellularLocation>
</comment>
<feature type="compositionally biased region" description="Polar residues" evidence="6">
    <location>
        <begin position="145"/>
        <end position="173"/>
    </location>
</feature>
<reference evidence="10 11" key="1">
    <citation type="submission" date="2022-07" db="EMBL/GenBank/DDBJ databases">
        <title>Genome-wide signatures of adaptation to extreme environments.</title>
        <authorList>
            <person name="Cho C.H."/>
            <person name="Yoon H.S."/>
        </authorList>
    </citation>
    <scope>NUCLEOTIDE SEQUENCE [LARGE SCALE GENOMIC DNA]</scope>
    <source>
        <strain evidence="10 11">DBV 063 E5</strain>
    </source>
</reference>
<sequence length="585" mass="61832">MDWSDRVVVEGAGASVQATSLPGPAGVAGGADPSVPATRADTEVPRATRPRKPYVKSRPREKWSEEEHARFLEALRLYDRDWSHIQKHVVTKTVLQIRSHAQKYFLRVQRNTTGEYLPPPRPKRRSTSPYPRNSSKREPAENTRPRSSSRQETPTPSESGATSPMMQSGNLRASSHPPGRSTPVQAVGATTRTWRTPNANVAHLYGSSQHLASAKRAMSAPPGGAKETTERRAPMHSATYGGRGESFPPEWNDPSRNVPPRNGFYGPLPPPAMPPPSYATPRPSKGPSPGAAFTDRGAIRYGGSTPAYVYPMHPGVNAPPLVPYVLCARGLQPILAHAVPPPPGCAYYCVPQVVSAGEYSNAMALDVSPATVGPSTCPPWGRFQAELWAQWQQRHHQMLLMQPQADIGNRAAATAPTREAPSPRLTSAQHLQSLGMASGGVESPSVGSAPAVAATWLSMLGVAASVPAKKAGRCHGPTTGNLEATLDTNGTQQARHEDVALTRGPAHETSVPTAPDGRGASTATSPVDLSDGERRSTDIASGGHGASDHNGSSGGASPTRDTSASRGSNPACDFVAPKGDRAPTP</sequence>
<comment type="caution">
    <text evidence="10">The sequence shown here is derived from an EMBL/GenBank/DDBJ whole genome shotgun (WGS) entry which is preliminary data.</text>
</comment>
<dbReference type="SUPFAM" id="SSF46689">
    <property type="entry name" value="Homeodomain-like"/>
    <property type="match status" value="1"/>
</dbReference>
<evidence type="ECO:0000256" key="6">
    <source>
        <dbReference type="SAM" id="MobiDB-lite"/>
    </source>
</evidence>
<evidence type="ECO:0000256" key="3">
    <source>
        <dbReference type="ARBA" id="ARBA00023125"/>
    </source>
</evidence>
<dbReference type="PROSITE" id="PS51294">
    <property type="entry name" value="HTH_MYB"/>
    <property type="match status" value="1"/>
</dbReference>
<accession>A0AAV9ITJ7</accession>
<feature type="region of interest" description="Disordered" evidence="6">
    <location>
        <begin position="470"/>
        <end position="585"/>
    </location>
</feature>
<dbReference type="InterPro" id="IPR006447">
    <property type="entry name" value="Myb_dom_plants"/>
</dbReference>
<proteinExistence type="predicted"/>
<keyword evidence="11" id="KW-1185">Reference proteome</keyword>
<dbReference type="FunFam" id="1.10.10.60:FF:000023">
    <property type="entry name" value="protein REVEILLE 6 isoform X1"/>
    <property type="match status" value="1"/>
</dbReference>
<dbReference type="Proteomes" id="UP001301350">
    <property type="component" value="Unassembled WGS sequence"/>
</dbReference>
<feature type="region of interest" description="Disordered" evidence="6">
    <location>
        <begin position="14"/>
        <end position="65"/>
    </location>
</feature>
<dbReference type="GO" id="GO:0010468">
    <property type="term" value="P:regulation of gene expression"/>
    <property type="evidence" value="ECO:0007669"/>
    <property type="project" value="UniProtKB-ARBA"/>
</dbReference>
<feature type="compositionally biased region" description="Polar residues" evidence="6">
    <location>
        <begin position="549"/>
        <end position="568"/>
    </location>
</feature>
<dbReference type="InterPro" id="IPR001005">
    <property type="entry name" value="SANT/Myb"/>
</dbReference>
<evidence type="ECO:0000259" key="7">
    <source>
        <dbReference type="PROSITE" id="PS50090"/>
    </source>
</evidence>
<evidence type="ECO:0000256" key="1">
    <source>
        <dbReference type="ARBA" id="ARBA00004123"/>
    </source>
</evidence>
<evidence type="ECO:0000313" key="11">
    <source>
        <dbReference type="Proteomes" id="UP001301350"/>
    </source>
</evidence>
<dbReference type="InterPro" id="IPR017930">
    <property type="entry name" value="Myb_dom"/>
</dbReference>
<feature type="domain" description="Myb-like" evidence="7">
    <location>
        <begin position="55"/>
        <end position="105"/>
    </location>
</feature>
<keyword evidence="4" id="KW-0804">Transcription</keyword>
<feature type="compositionally biased region" description="Pro residues" evidence="6">
    <location>
        <begin position="267"/>
        <end position="278"/>
    </location>
</feature>
<dbReference type="InterPro" id="IPR009057">
    <property type="entry name" value="Homeodomain-like_sf"/>
</dbReference>
<dbReference type="AlphaFoldDB" id="A0AAV9ITJ7"/>
<dbReference type="SMART" id="SM00717">
    <property type="entry name" value="SANT"/>
    <property type="match status" value="1"/>
</dbReference>
<evidence type="ECO:0000259" key="8">
    <source>
        <dbReference type="PROSITE" id="PS51293"/>
    </source>
</evidence>
<keyword evidence="3" id="KW-0238">DNA-binding</keyword>
<dbReference type="PROSITE" id="PS50090">
    <property type="entry name" value="MYB_LIKE"/>
    <property type="match status" value="1"/>
</dbReference>
<evidence type="ECO:0000256" key="5">
    <source>
        <dbReference type="ARBA" id="ARBA00023242"/>
    </source>
</evidence>
<protein>
    <submittedName>
        <fullName evidence="10">Uncharacterized protein</fullName>
    </submittedName>
</protein>
<evidence type="ECO:0000256" key="2">
    <source>
        <dbReference type="ARBA" id="ARBA00023015"/>
    </source>
</evidence>
<dbReference type="PROSITE" id="PS51293">
    <property type="entry name" value="SANT"/>
    <property type="match status" value="1"/>
</dbReference>
<feature type="compositionally biased region" description="Basic residues" evidence="6">
    <location>
        <begin position="48"/>
        <end position="57"/>
    </location>
</feature>
<feature type="domain" description="HTH myb-type" evidence="9">
    <location>
        <begin position="56"/>
        <end position="109"/>
    </location>
</feature>